<dbReference type="SUPFAM" id="SSF56436">
    <property type="entry name" value="C-type lectin-like"/>
    <property type="match status" value="1"/>
</dbReference>
<evidence type="ECO:0000256" key="1">
    <source>
        <dbReference type="ARBA" id="ARBA00022734"/>
    </source>
</evidence>
<keyword evidence="5" id="KW-1185">Reference proteome</keyword>
<dbReference type="PROSITE" id="PS00615">
    <property type="entry name" value="C_TYPE_LECTIN_1"/>
    <property type="match status" value="1"/>
</dbReference>
<gene>
    <name evidence="6" type="primary">LOC113075333</name>
</gene>
<dbReference type="InterPro" id="IPR050111">
    <property type="entry name" value="C-type_lectin/snaclec_domain"/>
</dbReference>
<keyword evidence="3" id="KW-0812">Transmembrane</keyword>
<dbReference type="InterPro" id="IPR016187">
    <property type="entry name" value="CTDL_fold"/>
</dbReference>
<proteinExistence type="predicted"/>
<dbReference type="SMART" id="SM00034">
    <property type="entry name" value="CLECT"/>
    <property type="match status" value="1"/>
</dbReference>
<evidence type="ECO:0000259" key="4">
    <source>
        <dbReference type="PROSITE" id="PS50041"/>
    </source>
</evidence>
<dbReference type="InterPro" id="IPR018378">
    <property type="entry name" value="C-type_lectin_CS"/>
</dbReference>
<feature type="domain" description="C-type lectin" evidence="4">
    <location>
        <begin position="178"/>
        <end position="287"/>
    </location>
</feature>
<evidence type="ECO:0000313" key="5">
    <source>
        <dbReference type="Proteomes" id="UP000515129"/>
    </source>
</evidence>
<dbReference type="RefSeq" id="XP_026103822.1">
    <property type="nucleotide sequence ID" value="XM_026248037.1"/>
</dbReference>
<sequence length="295" mass="34556">MAQKIDTREGRRKTDDIYENADVMKGEITVEMEDLKITRIHPSEHTGSDSVRIRSSRAAVVCLVLLSVLLLTAVIVLCVQVFTNIDLFQTKGKNILEERDQLLTRNRKLTEERDQLLIKITSFSEDRDWLLHKNINLTNERDDTVVKNDNLIKQRDQLSWKIKEMLKSIHEMDGWIYHEFSFYYISSEMKSWTESRRYCTERGTDLIIIKNTEEQEFVNTISGGAQVWIGLTDIEVEGSWKWVDGSTLTSEFWWSAEPNGQRGENCALNNQRWADYPCNSVFKWVCEKSVLHYYI</sequence>
<dbReference type="AlphaFoldDB" id="A0A6P6N475"/>
<dbReference type="GO" id="GO:0030246">
    <property type="term" value="F:carbohydrate binding"/>
    <property type="evidence" value="ECO:0007669"/>
    <property type="project" value="UniProtKB-KW"/>
</dbReference>
<dbReference type="GeneID" id="113075333"/>
<name>A0A6P6N475_CARAU</name>
<dbReference type="PANTHER" id="PTHR22803">
    <property type="entry name" value="MANNOSE, PHOSPHOLIPASE, LECTIN RECEPTOR RELATED"/>
    <property type="match status" value="1"/>
</dbReference>
<accession>A0A6P6N475</accession>
<dbReference type="InterPro" id="IPR001304">
    <property type="entry name" value="C-type_lectin-like"/>
</dbReference>
<reference evidence="6" key="1">
    <citation type="submission" date="2025-08" db="UniProtKB">
        <authorList>
            <consortium name="RefSeq"/>
        </authorList>
    </citation>
    <scope>IDENTIFICATION</scope>
    <source>
        <strain evidence="6">Wakin</strain>
        <tissue evidence="6">Muscle</tissue>
    </source>
</reference>
<keyword evidence="3" id="KW-1133">Transmembrane helix</keyword>
<evidence type="ECO:0000313" key="6">
    <source>
        <dbReference type="RefSeq" id="XP_026103822.1"/>
    </source>
</evidence>
<dbReference type="Pfam" id="PF00059">
    <property type="entry name" value="Lectin_C"/>
    <property type="match status" value="1"/>
</dbReference>
<dbReference type="PROSITE" id="PS50041">
    <property type="entry name" value="C_TYPE_LECTIN_2"/>
    <property type="match status" value="1"/>
</dbReference>
<dbReference type="OrthoDB" id="8950604at2759"/>
<dbReference type="Proteomes" id="UP000515129">
    <property type="component" value="Unplaced"/>
</dbReference>
<feature type="transmembrane region" description="Helical" evidence="3">
    <location>
        <begin position="58"/>
        <end position="82"/>
    </location>
</feature>
<evidence type="ECO:0000256" key="3">
    <source>
        <dbReference type="SAM" id="Phobius"/>
    </source>
</evidence>
<dbReference type="KEGG" id="caua:113075333"/>
<keyword evidence="2" id="KW-1015">Disulfide bond</keyword>
<dbReference type="InterPro" id="IPR016186">
    <property type="entry name" value="C-type_lectin-like/link_sf"/>
</dbReference>
<keyword evidence="1" id="KW-0430">Lectin</keyword>
<protein>
    <submittedName>
        <fullName evidence="6">C-type lectin domain family 4 member K-like isoform X1</fullName>
    </submittedName>
</protein>
<organism evidence="5 6">
    <name type="scientific">Carassius auratus</name>
    <name type="common">Goldfish</name>
    <dbReference type="NCBI Taxonomy" id="7957"/>
    <lineage>
        <taxon>Eukaryota</taxon>
        <taxon>Metazoa</taxon>
        <taxon>Chordata</taxon>
        <taxon>Craniata</taxon>
        <taxon>Vertebrata</taxon>
        <taxon>Euteleostomi</taxon>
        <taxon>Actinopterygii</taxon>
        <taxon>Neopterygii</taxon>
        <taxon>Teleostei</taxon>
        <taxon>Ostariophysi</taxon>
        <taxon>Cypriniformes</taxon>
        <taxon>Cyprinidae</taxon>
        <taxon>Cyprininae</taxon>
        <taxon>Carassius</taxon>
    </lineage>
</organism>
<keyword evidence="3" id="KW-0472">Membrane</keyword>
<dbReference type="Gene3D" id="3.10.100.10">
    <property type="entry name" value="Mannose-Binding Protein A, subunit A"/>
    <property type="match status" value="1"/>
</dbReference>
<evidence type="ECO:0000256" key="2">
    <source>
        <dbReference type="ARBA" id="ARBA00023157"/>
    </source>
</evidence>
<dbReference type="InterPro" id="IPR033989">
    <property type="entry name" value="CD209-like_CTLD"/>
</dbReference>
<dbReference type="CDD" id="cd03590">
    <property type="entry name" value="CLECT_DC-SIGN_like"/>
    <property type="match status" value="1"/>
</dbReference>
<dbReference type="Gene3D" id="1.20.5.400">
    <property type="match status" value="1"/>
</dbReference>